<evidence type="ECO:0000313" key="8">
    <source>
        <dbReference type="Proteomes" id="UP001571476"/>
    </source>
</evidence>
<evidence type="ECO:0000313" key="7">
    <source>
        <dbReference type="EMBL" id="MFA3838994.1"/>
    </source>
</evidence>
<comment type="caution">
    <text evidence="7">The sequence shown here is derived from an EMBL/GenBank/DDBJ whole genome shotgun (WGS) entry which is preliminary data.</text>
</comment>
<reference evidence="7 8" key="1">
    <citation type="submission" date="2024-08" db="EMBL/GenBank/DDBJ databases">
        <title>Genome sequence of Streptomyces aureus CACIA-1.46HGO.</title>
        <authorList>
            <person name="Evangelista-Martinez Z."/>
        </authorList>
    </citation>
    <scope>NUCLEOTIDE SEQUENCE [LARGE SCALE GENOMIC DNA]</scope>
    <source>
        <strain evidence="7 8">CACIA-1.46HGO</strain>
    </source>
</reference>
<protein>
    <submittedName>
        <fullName evidence="7">NAD(P)-dependent oxidoreductase</fullName>
        <ecNumber evidence="7">1.1.-.-</ecNumber>
    </submittedName>
</protein>
<dbReference type="InterPro" id="IPR036291">
    <property type="entry name" value="NAD(P)-bd_dom_sf"/>
</dbReference>
<dbReference type="SUPFAM" id="SSF48179">
    <property type="entry name" value="6-phosphogluconate dehydrogenase C-terminal domain-like"/>
    <property type="match status" value="1"/>
</dbReference>
<keyword evidence="2 7" id="KW-0560">Oxidoreductase</keyword>
<proteinExistence type="inferred from homology"/>
<keyword evidence="8" id="KW-1185">Reference proteome</keyword>
<dbReference type="InterPro" id="IPR008927">
    <property type="entry name" value="6-PGluconate_DH-like_C_sf"/>
</dbReference>
<dbReference type="PANTHER" id="PTHR43580">
    <property type="entry name" value="OXIDOREDUCTASE GLYR1-RELATED"/>
    <property type="match status" value="1"/>
</dbReference>
<dbReference type="Gene3D" id="3.40.50.720">
    <property type="entry name" value="NAD(P)-binding Rossmann-like Domain"/>
    <property type="match status" value="1"/>
</dbReference>
<evidence type="ECO:0000256" key="4">
    <source>
        <dbReference type="SAM" id="MobiDB-lite"/>
    </source>
</evidence>
<dbReference type="SUPFAM" id="SSF51735">
    <property type="entry name" value="NAD(P)-binding Rossmann-fold domains"/>
    <property type="match status" value="1"/>
</dbReference>
<dbReference type="InterPro" id="IPR015815">
    <property type="entry name" value="HIBADH-related"/>
</dbReference>
<dbReference type="EMBL" id="JBGOSP010000011">
    <property type="protein sequence ID" value="MFA3838994.1"/>
    <property type="molecule type" value="Genomic_DNA"/>
</dbReference>
<dbReference type="PANTHER" id="PTHR43580:SF2">
    <property type="entry name" value="CYTOKINE-LIKE NUCLEAR FACTOR N-PAC"/>
    <property type="match status" value="1"/>
</dbReference>
<feature type="domain" description="6-phosphogluconate dehydrogenase NADP-binding" evidence="5">
    <location>
        <begin position="30"/>
        <end position="188"/>
    </location>
</feature>
<organism evidence="7 8">
    <name type="scientific">Streptomyces aureus</name>
    <dbReference type="NCBI Taxonomy" id="193461"/>
    <lineage>
        <taxon>Bacteria</taxon>
        <taxon>Bacillati</taxon>
        <taxon>Actinomycetota</taxon>
        <taxon>Actinomycetes</taxon>
        <taxon>Kitasatosporales</taxon>
        <taxon>Streptomycetaceae</taxon>
        <taxon>Streptomyces</taxon>
    </lineage>
</organism>
<dbReference type="Pfam" id="PF14833">
    <property type="entry name" value="NAD_binding_11"/>
    <property type="match status" value="1"/>
</dbReference>
<dbReference type="InterPro" id="IPR051265">
    <property type="entry name" value="HIBADH-related_NP60_sf"/>
</dbReference>
<accession>A0ABV4SP06</accession>
<feature type="domain" description="3-hydroxyisobutyrate dehydrogenase-like NAD-binding" evidence="6">
    <location>
        <begin position="192"/>
        <end position="303"/>
    </location>
</feature>
<evidence type="ECO:0000256" key="2">
    <source>
        <dbReference type="ARBA" id="ARBA00023002"/>
    </source>
</evidence>
<evidence type="ECO:0000256" key="1">
    <source>
        <dbReference type="ARBA" id="ARBA00009080"/>
    </source>
</evidence>
<dbReference type="InterPro" id="IPR013328">
    <property type="entry name" value="6PGD_dom2"/>
</dbReference>
<gene>
    <name evidence="7" type="ORF">ACEG43_22905</name>
</gene>
<dbReference type="RefSeq" id="WP_372564088.1">
    <property type="nucleotide sequence ID" value="NZ_JBGOSP010000011.1"/>
</dbReference>
<sequence length="311" mass="32109">MRFLAREHPGASGRWTRGNRKGSSMSHASTVAVLGAGALGAAMAMRLGESGHEVRLWNRTEERARAVAERAAGVTAVSAVADAVSGASVVLTVLRDGDAVAEVMSEAIGRLDNDAVWVQASTVGPRNASALAGLAREHGVAYLDAPVSGSTAPARQGKLVWLVAGPEDVLARARPLLDDLGSSVLHVGTGVEGNAVKLAVNAWMAASTVAMSDVLALCDTLGVDHATFVRVLEAGPLAMPYELQKVRVMDDAAYAPGFAVQLALKDIELAAAAAAPSALLQVVRDRLEATVAAGHDTDDLAAVDYLRKPPS</sequence>
<dbReference type="PIRSF" id="PIRSF000103">
    <property type="entry name" value="HIBADH"/>
    <property type="match status" value="1"/>
</dbReference>
<dbReference type="InterPro" id="IPR029154">
    <property type="entry name" value="HIBADH-like_NADP-bd"/>
</dbReference>
<dbReference type="GO" id="GO:0016491">
    <property type="term" value="F:oxidoreductase activity"/>
    <property type="evidence" value="ECO:0007669"/>
    <property type="project" value="UniProtKB-KW"/>
</dbReference>
<evidence type="ECO:0000259" key="6">
    <source>
        <dbReference type="Pfam" id="PF14833"/>
    </source>
</evidence>
<dbReference type="EC" id="1.1.-.-" evidence="7"/>
<keyword evidence="3" id="KW-0520">NAD</keyword>
<evidence type="ECO:0000259" key="5">
    <source>
        <dbReference type="Pfam" id="PF03446"/>
    </source>
</evidence>
<feature type="region of interest" description="Disordered" evidence="4">
    <location>
        <begin position="1"/>
        <end position="26"/>
    </location>
</feature>
<dbReference type="Proteomes" id="UP001571476">
    <property type="component" value="Unassembled WGS sequence"/>
</dbReference>
<evidence type="ECO:0000256" key="3">
    <source>
        <dbReference type="ARBA" id="ARBA00023027"/>
    </source>
</evidence>
<dbReference type="Gene3D" id="1.10.1040.10">
    <property type="entry name" value="N-(1-d-carboxylethyl)-l-norvaline Dehydrogenase, domain 2"/>
    <property type="match status" value="1"/>
</dbReference>
<dbReference type="Pfam" id="PF03446">
    <property type="entry name" value="NAD_binding_2"/>
    <property type="match status" value="1"/>
</dbReference>
<dbReference type="InterPro" id="IPR006115">
    <property type="entry name" value="6PGDH_NADP-bd"/>
</dbReference>
<comment type="similarity">
    <text evidence="1">Belongs to the HIBADH-related family.</text>
</comment>
<name>A0ABV4SP06_9ACTN</name>